<dbReference type="AlphaFoldDB" id="A0A0F9P5Y4"/>
<evidence type="ECO:0000256" key="1">
    <source>
        <dbReference type="ARBA" id="ARBA00001968"/>
    </source>
</evidence>
<dbReference type="GO" id="GO:0003910">
    <property type="term" value="F:DNA ligase (ATP) activity"/>
    <property type="evidence" value="ECO:0007669"/>
    <property type="project" value="InterPro"/>
</dbReference>
<name>A0A0F9P5Y4_9ZZZZ</name>
<dbReference type="EMBL" id="LAZR01003300">
    <property type="protein sequence ID" value="KKN19812.1"/>
    <property type="molecule type" value="Genomic_DNA"/>
</dbReference>
<comment type="cofactor">
    <cofactor evidence="1">
        <name>a divalent metal cation</name>
        <dbReference type="ChEBI" id="CHEBI:60240"/>
    </cofactor>
</comment>
<evidence type="ECO:0000256" key="6">
    <source>
        <dbReference type="SAM" id="MobiDB-lite"/>
    </source>
</evidence>
<dbReference type="GO" id="GO:0006281">
    <property type="term" value="P:DNA repair"/>
    <property type="evidence" value="ECO:0007669"/>
    <property type="project" value="UniProtKB-KW"/>
</dbReference>
<feature type="domain" description="ATP-dependent DNA ligase family profile" evidence="7">
    <location>
        <begin position="203"/>
        <end position="294"/>
    </location>
</feature>
<comment type="caution">
    <text evidence="8">The sequence shown here is derived from an EMBL/GenBank/DDBJ whole genome shotgun (WGS) entry which is preliminary data.</text>
</comment>
<dbReference type="Gene3D" id="3.30.470.30">
    <property type="entry name" value="DNA ligase/mRNA capping enzyme"/>
    <property type="match status" value="1"/>
</dbReference>
<sequence>MKLITESPILQSVTRVGKVKYWQMVAFSENGSFYYQKSWWQEGSKVQSSTPTEVLGKNVGRANETSPRDQLLSEFDSRVKKQRDKGYSEDGSASHIPTKPMLANKYKDKKHLVTYPCFVQPKLDGFRMLKEGDGKIAYTRGGKEHTRECVEHLMWDTGNVMVDGELMLPGNRPLQETSRAAKKFREGVSPTLLYFVYDVVEPDMPFAARSEMLRSLVDRFGQAPAPANVVLVETLEVASEKELFEAHKHFTSQGFEGTIVRSGQDGYNIGHRSSSLLKVKDFQDAEFRVVDIIEGRGSFKGKAICVCETDSGKTFKAVPEGSSEHRREIYTNRDEYIGKWLTVRFQTYSNSGTPTGNTVGVDFREDGEF</sequence>
<evidence type="ECO:0000256" key="3">
    <source>
        <dbReference type="ARBA" id="ARBA00022705"/>
    </source>
</evidence>
<dbReference type="PANTHER" id="PTHR47810:SF1">
    <property type="entry name" value="DNA LIGASE B"/>
    <property type="match status" value="1"/>
</dbReference>
<dbReference type="GO" id="GO:0005524">
    <property type="term" value="F:ATP binding"/>
    <property type="evidence" value="ECO:0007669"/>
    <property type="project" value="InterPro"/>
</dbReference>
<dbReference type="PROSITE" id="PS50160">
    <property type="entry name" value="DNA_LIGASE_A3"/>
    <property type="match status" value="1"/>
</dbReference>
<evidence type="ECO:0000256" key="5">
    <source>
        <dbReference type="ARBA" id="ARBA00023204"/>
    </source>
</evidence>
<dbReference type="InterPro" id="IPR012340">
    <property type="entry name" value="NA-bd_OB-fold"/>
</dbReference>
<dbReference type="InterPro" id="IPR012310">
    <property type="entry name" value="DNA_ligase_ATP-dep_cent"/>
</dbReference>
<evidence type="ECO:0000256" key="4">
    <source>
        <dbReference type="ARBA" id="ARBA00022763"/>
    </source>
</evidence>
<organism evidence="8">
    <name type="scientific">marine sediment metagenome</name>
    <dbReference type="NCBI Taxonomy" id="412755"/>
    <lineage>
        <taxon>unclassified sequences</taxon>
        <taxon>metagenomes</taxon>
        <taxon>ecological metagenomes</taxon>
    </lineage>
</organism>
<dbReference type="Gene3D" id="2.40.50.140">
    <property type="entry name" value="Nucleic acid-binding proteins"/>
    <property type="match status" value="1"/>
</dbReference>
<gene>
    <name evidence="8" type="ORF">LCGC14_0941960</name>
</gene>
<feature type="compositionally biased region" description="Basic and acidic residues" evidence="6">
    <location>
        <begin position="75"/>
        <end position="88"/>
    </location>
</feature>
<dbReference type="GO" id="GO:0006310">
    <property type="term" value="P:DNA recombination"/>
    <property type="evidence" value="ECO:0007669"/>
    <property type="project" value="InterPro"/>
</dbReference>
<evidence type="ECO:0000313" key="8">
    <source>
        <dbReference type="EMBL" id="KKN19812.1"/>
    </source>
</evidence>
<proteinExistence type="predicted"/>
<keyword evidence="3" id="KW-0235">DNA replication</keyword>
<keyword evidence="4" id="KW-0227">DNA damage</keyword>
<protein>
    <recommendedName>
        <fullName evidence="7">ATP-dependent DNA ligase family profile domain-containing protein</fullName>
    </recommendedName>
</protein>
<dbReference type="InterPro" id="IPR050326">
    <property type="entry name" value="NAD_dep_DNA_ligaseB"/>
</dbReference>
<evidence type="ECO:0000259" key="7">
    <source>
        <dbReference type="PROSITE" id="PS50160"/>
    </source>
</evidence>
<accession>A0A0F9P5Y4</accession>
<feature type="region of interest" description="Disordered" evidence="6">
    <location>
        <begin position="50"/>
        <end position="99"/>
    </location>
</feature>
<reference evidence="8" key="1">
    <citation type="journal article" date="2015" name="Nature">
        <title>Complex archaea that bridge the gap between prokaryotes and eukaryotes.</title>
        <authorList>
            <person name="Spang A."/>
            <person name="Saw J.H."/>
            <person name="Jorgensen S.L."/>
            <person name="Zaremba-Niedzwiedzka K."/>
            <person name="Martijn J."/>
            <person name="Lind A.E."/>
            <person name="van Eijk R."/>
            <person name="Schleper C."/>
            <person name="Guy L."/>
            <person name="Ettema T.J."/>
        </authorList>
    </citation>
    <scope>NUCLEOTIDE SEQUENCE</scope>
</reference>
<evidence type="ECO:0000256" key="2">
    <source>
        <dbReference type="ARBA" id="ARBA00022598"/>
    </source>
</evidence>
<dbReference type="SUPFAM" id="SSF56091">
    <property type="entry name" value="DNA ligase/mRNA capping enzyme, catalytic domain"/>
    <property type="match status" value="1"/>
</dbReference>
<keyword evidence="2" id="KW-0436">Ligase</keyword>
<keyword evidence="5" id="KW-0234">DNA repair</keyword>
<dbReference type="GO" id="GO:0006260">
    <property type="term" value="P:DNA replication"/>
    <property type="evidence" value="ECO:0007669"/>
    <property type="project" value="UniProtKB-KW"/>
</dbReference>
<dbReference type="SUPFAM" id="SSF50249">
    <property type="entry name" value="Nucleic acid-binding proteins"/>
    <property type="match status" value="1"/>
</dbReference>
<dbReference type="Pfam" id="PF01068">
    <property type="entry name" value="DNA_ligase_A_M"/>
    <property type="match status" value="1"/>
</dbReference>
<dbReference type="Gene3D" id="3.30.1490.70">
    <property type="match status" value="1"/>
</dbReference>
<dbReference type="PANTHER" id="PTHR47810">
    <property type="entry name" value="DNA LIGASE"/>
    <property type="match status" value="1"/>
</dbReference>